<dbReference type="GO" id="GO:0046933">
    <property type="term" value="F:proton-transporting ATP synthase activity, rotational mechanism"/>
    <property type="evidence" value="ECO:0007669"/>
    <property type="project" value="UniProtKB-UniRule"/>
</dbReference>
<keyword evidence="9 11" id="KW-0066">ATP synthesis</keyword>
<keyword evidence="7 11" id="KW-0472">Membrane</keyword>
<name>A0A8J7RR07_9BACT</name>
<dbReference type="InterPro" id="IPR000131">
    <property type="entry name" value="ATP_synth_F1_gsu"/>
</dbReference>
<keyword evidence="11" id="KW-1003">Cell membrane</keyword>
<dbReference type="Gene3D" id="3.40.1380.10">
    <property type="match status" value="1"/>
</dbReference>
<evidence type="ECO:0000256" key="1">
    <source>
        <dbReference type="ARBA" id="ARBA00003456"/>
    </source>
</evidence>
<evidence type="ECO:0000256" key="11">
    <source>
        <dbReference type="HAMAP-Rule" id="MF_00815"/>
    </source>
</evidence>
<keyword evidence="5 11" id="KW-0375">Hydrogen ion transport</keyword>
<dbReference type="NCBIfam" id="TIGR01146">
    <property type="entry name" value="ATPsyn_F1gamma"/>
    <property type="match status" value="1"/>
</dbReference>
<protein>
    <recommendedName>
        <fullName evidence="11">ATP synthase gamma chain</fullName>
    </recommendedName>
    <alternativeName>
        <fullName evidence="11">ATP synthase F1 sector gamma subunit</fullName>
    </alternativeName>
    <alternativeName>
        <fullName evidence="11">F-ATPase gamma subunit</fullName>
    </alternativeName>
</protein>
<keyword evidence="13" id="KW-1185">Reference proteome</keyword>
<dbReference type="GO" id="GO:0042777">
    <property type="term" value="P:proton motive force-driven plasma membrane ATP synthesis"/>
    <property type="evidence" value="ECO:0007669"/>
    <property type="project" value="UniProtKB-UniRule"/>
</dbReference>
<comment type="subcellular location">
    <subcellularLocation>
        <location evidence="11">Cell membrane</location>
        <topology evidence="11">Peripheral membrane protein</topology>
    </subcellularLocation>
    <subcellularLocation>
        <location evidence="2">Membrane</location>
        <topology evidence="2">Peripheral membrane protein</topology>
    </subcellularLocation>
    <subcellularLocation>
        <location evidence="10">Thylakoid</location>
    </subcellularLocation>
</comment>
<gene>
    <name evidence="11 12" type="primary">atpG</name>
    <name evidence="12" type="ORF">NATSA_06845</name>
</gene>
<dbReference type="RefSeq" id="WP_210511275.1">
    <property type="nucleotide sequence ID" value="NZ_JAFIDN010000004.1"/>
</dbReference>
<proteinExistence type="inferred from homology"/>
<dbReference type="GO" id="GO:0045259">
    <property type="term" value="C:proton-transporting ATP synthase complex"/>
    <property type="evidence" value="ECO:0007669"/>
    <property type="project" value="UniProtKB-KW"/>
</dbReference>
<evidence type="ECO:0000256" key="5">
    <source>
        <dbReference type="ARBA" id="ARBA00022781"/>
    </source>
</evidence>
<dbReference type="InterPro" id="IPR035968">
    <property type="entry name" value="ATP_synth_F1_ATPase_gsu"/>
</dbReference>
<comment type="subunit">
    <text evidence="11">F-type ATPases have 2 components, CF(1) - the catalytic core - and CF(0) - the membrane proton channel. CF(1) has five subunits: alpha(3), beta(3), gamma(1), delta(1), epsilon(1). CF(0) has three main subunits: a, b and c.</text>
</comment>
<comment type="function">
    <text evidence="1 11">Produces ATP from ADP in the presence of a proton gradient across the membrane. The gamma chain is believed to be important in regulating ATPase activity and the flow of protons through the CF(0) complex.</text>
</comment>
<dbReference type="EMBL" id="JAFIDN010000004">
    <property type="protein sequence ID" value="MBP3192374.1"/>
    <property type="molecule type" value="Genomic_DNA"/>
</dbReference>
<accession>A0A8J7RR07</accession>
<dbReference type="CDD" id="cd12151">
    <property type="entry name" value="F1-ATPase_gamma"/>
    <property type="match status" value="1"/>
</dbReference>
<dbReference type="PROSITE" id="PS00153">
    <property type="entry name" value="ATPASE_GAMMA"/>
    <property type="match status" value="1"/>
</dbReference>
<dbReference type="InterPro" id="IPR023632">
    <property type="entry name" value="ATP_synth_F1_gsu_CS"/>
</dbReference>
<evidence type="ECO:0000256" key="2">
    <source>
        <dbReference type="ARBA" id="ARBA00004170"/>
    </source>
</evidence>
<keyword evidence="8 11" id="KW-0139">CF(1)</keyword>
<dbReference type="GO" id="GO:0005886">
    <property type="term" value="C:plasma membrane"/>
    <property type="evidence" value="ECO:0007669"/>
    <property type="project" value="UniProtKB-SubCell"/>
</dbReference>
<evidence type="ECO:0000256" key="4">
    <source>
        <dbReference type="ARBA" id="ARBA00022448"/>
    </source>
</evidence>
<evidence type="ECO:0000256" key="9">
    <source>
        <dbReference type="ARBA" id="ARBA00023310"/>
    </source>
</evidence>
<dbReference type="Pfam" id="PF00231">
    <property type="entry name" value="ATP-synt"/>
    <property type="match status" value="1"/>
</dbReference>
<dbReference type="GO" id="GO:0009579">
    <property type="term" value="C:thylakoid"/>
    <property type="evidence" value="ECO:0007669"/>
    <property type="project" value="UniProtKB-SubCell"/>
</dbReference>
<evidence type="ECO:0000256" key="3">
    <source>
        <dbReference type="ARBA" id="ARBA00007681"/>
    </source>
</evidence>
<dbReference type="FunFam" id="1.10.287.80:FF:000003">
    <property type="entry name" value="ATP synthase gamma chain, chloroplastic"/>
    <property type="match status" value="1"/>
</dbReference>
<reference evidence="12" key="1">
    <citation type="submission" date="2021-02" db="EMBL/GenBank/DDBJ databases">
        <title>Natronogracilivirga saccharolytica gen. nov. sp. nov. a new anaerobic, haloalkiliphilic carbohydrate-fermenting bacterium from soda lake and proposing of Cyclonatronumiaceae fam. nov. in the phylum Balneolaeota.</title>
        <authorList>
            <person name="Zhilina T.N."/>
            <person name="Sorokin D.Y."/>
            <person name="Zavarzina D.G."/>
            <person name="Toshchakov S.V."/>
            <person name="Kublanov I.V."/>
        </authorList>
    </citation>
    <scope>NUCLEOTIDE SEQUENCE</scope>
    <source>
        <strain evidence="12">Z-1702</strain>
    </source>
</reference>
<dbReference type="PANTHER" id="PTHR11693:SF22">
    <property type="entry name" value="ATP SYNTHASE SUBUNIT GAMMA, MITOCHONDRIAL"/>
    <property type="match status" value="1"/>
</dbReference>
<evidence type="ECO:0000313" key="12">
    <source>
        <dbReference type="EMBL" id="MBP3192374.1"/>
    </source>
</evidence>
<organism evidence="12 13">
    <name type="scientific">Natronogracilivirga saccharolytica</name>
    <dbReference type="NCBI Taxonomy" id="2812953"/>
    <lineage>
        <taxon>Bacteria</taxon>
        <taxon>Pseudomonadati</taxon>
        <taxon>Balneolota</taxon>
        <taxon>Balneolia</taxon>
        <taxon>Balneolales</taxon>
        <taxon>Cyclonatronaceae</taxon>
        <taxon>Natronogracilivirga</taxon>
    </lineage>
</organism>
<dbReference type="AlphaFoldDB" id="A0A8J7RR07"/>
<evidence type="ECO:0000256" key="10">
    <source>
        <dbReference type="ARBA" id="ARBA00060385"/>
    </source>
</evidence>
<dbReference type="GO" id="GO:0005524">
    <property type="term" value="F:ATP binding"/>
    <property type="evidence" value="ECO:0007669"/>
    <property type="project" value="UniProtKB-UniRule"/>
</dbReference>
<dbReference type="PRINTS" id="PR00126">
    <property type="entry name" value="ATPASEGAMMA"/>
</dbReference>
<dbReference type="Proteomes" id="UP000673975">
    <property type="component" value="Unassembled WGS sequence"/>
</dbReference>
<dbReference type="HAMAP" id="MF_00815">
    <property type="entry name" value="ATP_synth_gamma_bact"/>
    <property type="match status" value="1"/>
</dbReference>
<evidence type="ECO:0000256" key="8">
    <source>
        <dbReference type="ARBA" id="ARBA00023196"/>
    </source>
</evidence>
<comment type="caution">
    <text evidence="12">The sequence shown here is derived from an EMBL/GenBank/DDBJ whole genome shotgun (WGS) entry which is preliminary data.</text>
</comment>
<evidence type="ECO:0000313" key="13">
    <source>
        <dbReference type="Proteomes" id="UP000673975"/>
    </source>
</evidence>
<sequence>MANLRDIRDRISSVKSTQQITRAMKMVAAARLRKAQDRMTDARPYTYKIREVVKNLTERSNSDNPLFRTSENPENVLIIVLGSDRGLCGGFNTNLFRIVENKIHDHFSGHMKNGNLSMICFGKKAYDYFRTRKYPVIDHKIGFFDQLKYENVTDVMNGIIAEFKEGTYDEVYLAYNEFKSVIAQNRRFEFILPITYETDKVTVPEFPSIFEKKVKNKEVTDKPESESKKTGLKPDVDYLYEPDPDTILDYILPLYVNVQLWQASLESYAAEQGARMTAMDSATENAGDIISDLQLKYNQARQAAITTEISEIVSGAEALSE</sequence>
<comment type="similarity">
    <text evidence="3 11">Belongs to the ATPase gamma chain family.</text>
</comment>
<dbReference type="Gene3D" id="1.10.287.80">
    <property type="entry name" value="ATP synthase, gamma subunit, helix hairpin domain"/>
    <property type="match status" value="1"/>
</dbReference>
<evidence type="ECO:0000256" key="6">
    <source>
        <dbReference type="ARBA" id="ARBA00023065"/>
    </source>
</evidence>
<evidence type="ECO:0000256" key="7">
    <source>
        <dbReference type="ARBA" id="ARBA00023136"/>
    </source>
</evidence>
<dbReference type="SUPFAM" id="SSF52943">
    <property type="entry name" value="ATP synthase (F1-ATPase), gamma subunit"/>
    <property type="match status" value="1"/>
</dbReference>
<keyword evidence="6 11" id="KW-0406">Ion transport</keyword>
<keyword evidence="4 11" id="KW-0813">Transport</keyword>
<dbReference type="PANTHER" id="PTHR11693">
    <property type="entry name" value="ATP SYNTHASE GAMMA CHAIN"/>
    <property type="match status" value="1"/>
</dbReference>